<dbReference type="OrthoDB" id="1470350at2759"/>
<keyword evidence="6" id="KW-1133">Transmembrane helix</keyword>
<reference evidence="13 14" key="1">
    <citation type="journal article" date="2016" name="PLoS Pathog.">
        <title>Biosynthesis of antibiotic leucinostatins in bio-control fungus Purpureocillium lilacinum and their inhibition on phytophthora revealed by genome mining.</title>
        <authorList>
            <person name="Wang G."/>
            <person name="Liu Z."/>
            <person name="Lin R."/>
            <person name="Li E."/>
            <person name="Mao Z."/>
            <person name="Ling J."/>
            <person name="Yang Y."/>
            <person name="Yin W.B."/>
            <person name="Xie B."/>
        </authorList>
    </citation>
    <scope>NUCLEOTIDE SEQUENCE [LARGE SCALE GENOMIC DNA]</scope>
    <source>
        <strain evidence="13">170</strain>
    </source>
</reference>
<keyword evidence="11 12" id="KW-0349">Heme</keyword>
<dbReference type="RefSeq" id="XP_018145704.1">
    <property type="nucleotide sequence ID" value="XM_018291515.1"/>
</dbReference>
<sequence>MFGDGIFTQEGEAWKHSRDLLRPQLVHRQYEDLAVFQEPMEDLLSELPQNSGIVDLQPLFFRFTLDVTTAFLFGESIHSLRSTDNSQEQTFAAAFDLAQKYVVKRFRLLDLYWLIGGSKFRDACRKVHAFADEVIDQNLSASASTDDPTDTRYVFLKSVAKACPDRIALRGQIINILAAGRDTTACLLSWTFFLLVRHPKAMEKLRTEISQLEDGSLNRTHLRNLQYLQNVLKETLRLYPSVPVNTRTAVENTILPMGGGPDRKSPVLIPKGSPVAFSVYTLHRRPDLYGLDAECFRPERWVEDLPLFKDKTTQNYGYLPFSGGPRICLGMDFALTEAAVTIVRIFQRYPSIRLPEGEPIDLVGVERQTMTLVLQITDGCKVELG</sequence>
<dbReference type="PROSITE" id="PS00086">
    <property type="entry name" value="CYTOCHROME_P450"/>
    <property type="match status" value="1"/>
</dbReference>
<dbReference type="PRINTS" id="PR00463">
    <property type="entry name" value="EP450I"/>
</dbReference>
<dbReference type="InterPro" id="IPR001128">
    <property type="entry name" value="Cyt_P450"/>
</dbReference>
<name>A0A179FTE6_METCM</name>
<evidence type="ECO:0000313" key="13">
    <source>
        <dbReference type="EMBL" id="OAQ68854.1"/>
    </source>
</evidence>
<evidence type="ECO:0000256" key="2">
    <source>
        <dbReference type="ARBA" id="ARBA00004167"/>
    </source>
</evidence>
<keyword evidence="14" id="KW-1185">Reference proteome</keyword>
<dbReference type="AlphaFoldDB" id="A0A179FTE6"/>
<comment type="similarity">
    <text evidence="3 12">Belongs to the cytochrome P450 family.</text>
</comment>
<evidence type="ECO:0000256" key="12">
    <source>
        <dbReference type="RuleBase" id="RU000461"/>
    </source>
</evidence>
<dbReference type="GO" id="GO:0005506">
    <property type="term" value="F:iron ion binding"/>
    <property type="evidence" value="ECO:0007669"/>
    <property type="project" value="InterPro"/>
</dbReference>
<evidence type="ECO:0000256" key="4">
    <source>
        <dbReference type="ARBA" id="ARBA00022692"/>
    </source>
</evidence>
<accession>A0A179FTE6</accession>
<evidence type="ECO:0000256" key="3">
    <source>
        <dbReference type="ARBA" id="ARBA00010617"/>
    </source>
</evidence>
<protein>
    <submittedName>
        <fullName evidence="13">Cytochrome P450 alkane hydroxylase</fullName>
    </submittedName>
</protein>
<evidence type="ECO:0000256" key="8">
    <source>
        <dbReference type="ARBA" id="ARBA00023004"/>
    </source>
</evidence>
<dbReference type="CDD" id="cd11063">
    <property type="entry name" value="CYP52"/>
    <property type="match status" value="1"/>
</dbReference>
<dbReference type="GO" id="GO:0016020">
    <property type="term" value="C:membrane"/>
    <property type="evidence" value="ECO:0007669"/>
    <property type="project" value="UniProtKB-SubCell"/>
</dbReference>
<evidence type="ECO:0000256" key="11">
    <source>
        <dbReference type="PIRSR" id="PIRSR602401-1"/>
    </source>
</evidence>
<dbReference type="PRINTS" id="PR00385">
    <property type="entry name" value="P450"/>
</dbReference>
<comment type="cofactor">
    <cofactor evidence="1 11">
        <name>heme</name>
        <dbReference type="ChEBI" id="CHEBI:30413"/>
    </cofactor>
</comment>
<evidence type="ECO:0000256" key="7">
    <source>
        <dbReference type="ARBA" id="ARBA00023002"/>
    </source>
</evidence>
<dbReference type="InterPro" id="IPR002401">
    <property type="entry name" value="Cyt_P450_E_grp-I"/>
</dbReference>
<dbReference type="SUPFAM" id="SSF48264">
    <property type="entry name" value="Cytochrome P450"/>
    <property type="match status" value="1"/>
</dbReference>
<organism evidence="13 14">
    <name type="scientific">Pochonia chlamydosporia 170</name>
    <dbReference type="NCBI Taxonomy" id="1380566"/>
    <lineage>
        <taxon>Eukaryota</taxon>
        <taxon>Fungi</taxon>
        <taxon>Dikarya</taxon>
        <taxon>Ascomycota</taxon>
        <taxon>Pezizomycotina</taxon>
        <taxon>Sordariomycetes</taxon>
        <taxon>Hypocreomycetidae</taxon>
        <taxon>Hypocreales</taxon>
        <taxon>Clavicipitaceae</taxon>
        <taxon>Pochonia</taxon>
    </lineage>
</organism>
<dbReference type="InterPro" id="IPR017972">
    <property type="entry name" value="Cyt_P450_CS"/>
</dbReference>
<comment type="caution">
    <text evidence="13">The sequence shown here is derived from an EMBL/GenBank/DDBJ whole genome shotgun (WGS) entry which is preliminary data.</text>
</comment>
<feature type="binding site" description="axial binding residue" evidence="11">
    <location>
        <position position="328"/>
    </location>
    <ligand>
        <name>heme</name>
        <dbReference type="ChEBI" id="CHEBI:30413"/>
    </ligand>
    <ligandPart>
        <name>Fe</name>
        <dbReference type="ChEBI" id="CHEBI:18248"/>
    </ligandPart>
</feature>
<dbReference type="Pfam" id="PF00067">
    <property type="entry name" value="p450"/>
    <property type="match status" value="1"/>
</dbReference>
<dbReference type="InterPro" id="IPR036396">
    <property type="entry name" value="Cyt_P450_sf"/>
</dbReference>
<dbReference type="GO" id="GO:0016705">
    <property type="term" value="F:oxidoreductase activity, acting on paired donors, with incorporation or reduction of molecular oxygen"/>
    <property type="evidence" value="ECO:0007669"/>
    <property type="project" value="InterPro"/>
</dbReference>
<keyword evidence="10" id="KW-0472">Membrane</keyword>
<proteinExistence type="inferred from homology"/>
<dbReference type="InterPro" id="IPR047146">
    <property type="entry name" value="Cyt_P450_E_CYP52_fungi"/>
</dbReference>
<evidence type="ECO:0000256" key="6">
    <source>
        <dbReference type="ARBA" id="ARBA00022989"/>
    </source>
</evidence>
<keyword evidence="4" id="KW-0812">Transmembrane</keyword>
<evidence type="ECO:0000313" key="14">
    <source>
        <dbReference type="Proteomes" id="UP000078397"/>
    </source>
</evidence>
<gene>
    <name evidence="13" type="ORF">VFPPC_13743</name>
</gene>
<keyword evidence="5 11" id="KW-0479">Metal-binding</keyword>
<evidence type="ECO:0000256" key="1">
    <source>
        <dbReference type="ARBA" id="ARBA00001971"/>
    </source>
</evidence>
<keyword evidence="7 12" id="KW-0560">Oxidoreductase</keyword>
<dbReference type="EMBL" id="LSBJ02000003">
    <property type="protein sequence ID" value="OAQ68854.1"/>
    <property type="molecule type" value="Genomic_DNA"/>
</dbReference>
<dbReference type="Proteomes" id="UP000078397">
    <property type="component" value="Unassembled WGS sequence"/>
</dbReference>
<dbReference type="PANTHER" id="PTHR24287:SF18">
    <property type="entry name" value="CYTOCHROME P450 MONOOXYGENASE APDE-RELATED"/>
    <property type="match status" value="1"/>
</dbReference>
<dbReference type="PANTHER" id="PTHR24287">
    <property type="entry name" value="P450, PUTATIVE (EUROFUNG)-RELATED"/>
    <property type="match status" value="1"/>
</dbReference>
<dbReference type="STRING" id="1380566.A0A179FTE6"/>
<evidence type="ECO:0000256" key="9">
    <source>
        <dbReference type="ARBA" id="ARBA00023033"/>
    </source>
</evidence>
<dbReference type="KEGG" id="pchm:VFPPC_13743"/>
<dbReference type="GeneID" id="28855509"/>
<keyword evidence="9 12" id="KW-0503">Monooxygenase</keyword>
<keyword evidence="8 11" id="KW-0408">Iron</keyword>
<dbReference type="Gene3D" id="1.10.630.10">
    <property type="entry name" value="Cytochrome P450"/>
    <property type="match status" value="1"/>
</dbReference>
<evidence type="ECO:0000256" key="10">
    <source>
        <dbReference type="ARBA" id="ARBA00023136"/>
    </source>
</evidence>
<dbReference type="GO" id="GO:0004497">
    <property type="term" value="F:monooxygenase activity"/>
    <property type="evidence" value="ECO:0007669"/>
    <property type="project" value="UniProtKB-KW"/>
</dbReference>
<dbReference type="GO" id="GO:0020037">
    <property type="term" value="F:heme binding"/>
    <property type="evidence" value="ECO:0007669"/>
    <property type="project" value="InterPro"/>
</dbReference>
<comment type="subcellular location">
    <subcellularLocation>
        <location evidence="2">Membrane</location>
        <topology evidence="2">Single-pass membrane protein</topology>
    </subcellularLocation>
</comment>
<evidence type="ECO:0000256" key="5">
    <source>
        <dbReference type="ARBA" id="ARBA00022723"/>
    </source>
</evidence>